<dbReference type="EMBL" id="MU001692">
    <property type="protein sequence ID" value="KAF2454319.1"/>
    <property type="molecule type" value="Genomic_DNA"/>
</dbReference>
<comment type="similarity">
    <text evidence="1">Belongs to the PHAF1 family.</text>
</comment>
<reference evidence="4" key="1">
    <citation type="journal article" date="2020" name="Stud. Mycol.">
        <title>101 Dothideomycetes genomes: a test case for predicting lifestyles and emergence of pathogens.</title>
        <authorList>
            <person name="Haridas S."/>
            <person name="Albert R."/>
            <person name="Binder M."/>
            <person name="Bloem J."/>
            <person name="Labutti K."/>
            <person name="Salamov A."/>
            <person name="Andreopoulos B."/>
            <person name="Baker S."/>
            <person name="Barry K."/>
            <person name="Bills G."/>
            <person name="Bluhm B."/>
            <person name="Cannon C."/>
            <person name="Castanera R."/>
            <person name="Culley D."/>
            <person name="Daum C."/>
            <person name="Ezra D."/>
            <person name="Gonzalez J."/>
            <person name="Henrissat B."/>
            <person name="Kuo A."/>
            <person name="Liang C."/>
            <person name="Lipzen A."/>
            <person name="Lutzoni F."/>
            <person name="Magnuson J."/>
            <person name="Mondo S."/>
            <person name="Nolan M."/>
            <person name="Ohm R."/>
            <person name="Pangilinan J."/>
            <person name="Park H.-J."/>
            <person name="Ramirez L."/>
            <person name="Alfaro M."/>
            <person name="Sun H."/>
            <person name="Tritt A."/>
            <person name="Yoshinaga Y."/>
            <person name="Zwiers L.-H."/>
            <person name="Turgeon B."/>
            <person name="Goodwin S."/>
            <person name="Spatafora J."/>
            <person name="Crous P."/>
            <person name="Grigoriev I."/>
        </authorList>
    </citation>
    <scope>NUCLEOTIDE SEQUENCE</scope>
    <source>
        <strain evidence="4">ATCC 16933</strain>
    </source>
</reference>
<dbReference type="OrthoDB" id="411211at2759"/>
<dbReference type="PANTHER" id="PTHR13465:SF2">
    <property type="entry name" value="PHAGOSOME ASSEMBLY FACTOR 1"/>
    <property type="match status" value="1"/>
</dbReference>
<accession>A0A6A6NRH8</accession>
<name>A0A6A6NRH8_9PEZI</name>
<dbReference type="GO" id="GO:0005802">
    <property type="term" value="C:trans-Golgi network"/>
    <property type="evidence" value="ECO:0007669"/>
    <property type="project" value="TreeGrafter"/>
</dbReference>
<keyword evidence="5" id="KW-1185">Reference proteome</keyword>
<feature type="region of interest" description="Disordered" evidence="2">
    <location>
        <begin position="289"/>
        <end position="336"/>
    </location>
</feature>
<evidence type="ECO:0000313" key="4">
    <source>
        <dbReference type="EMBL" id="KAF2454319.1"/>
    </source>
</evidence>
<evidence type="ECO:0000256" key="1">
    <source>
        <dbReference type="ARBA" id="ARBA00024339"/>
    </source>
</evidence>
<evidence type="ECO:0000256" key="3">
    <source>
        <dbReference type="SAM" id="SignalP"/>
    </source>
</evidence>
<feature type="compositionally biased region" description="Gly residues" evidence="2">
    <location>
        <begin position="479"/>
        <end position="504"/>
    </location>
</feature>
<feature type="compositionally biased region" description="Polar residues" evidence="2">
    <location>
        <begin position="292"/>
        <end position="301"/>
    </location>
</feature>
<keyword evidence="3" id="KW-0732">Signal</keyword>
<feature type="compositionally biased region" description="Acidic residues" evidence="2">
    <location>
        <begin position="317"/>
        <end position="326"/>
    </location>
</feature>
<proteinExistence type="inferred from homology"/>
<evidence type="ECO:0000313" key="5">
    <source>
        <dbReference type="Proteomes" id="UP000799766"/>
    </source>
</evidence>
<organism evidence="4 5">
    <name type="scientific">Lineolata rhizophorae</name>
    <dbReference type="NCBI Taxonomy" id="578093"/>
    <lineage>
        <taxon>Eukaryota</taxon>
        <taxon>Fungi</taxon>
        <taxon>Dikarya</taxon>
        <taxon>Ascomycota</taxon>
        <taxon>Pezizomycotina</taxon>
        <taxon>Dothideomycetes</taxon>
        <taxon>Dothideomycetes incertae sedis</taxon>
        <taxon>Lineolatales</taxon>
        <taxon>Lineolataceae</taxon>
        <taxon>Lineolata</taxon>
    </lineage>
</organism>
<sequence length="549" mass="57994">MAAAATPVHPGRSIGFITLGLSLHAVLTRLKAEPQTYPKIDISYSASQPLYLPVVLTLPCNGLRLRFDGADQRLRLIEVLDFTKTKLVYKHDEIVKTPDGGTAAATTSTGGGPVGTAASPTGPNFRYVYKVFGTTFAGEYIAPASGDGEDRGTYVLSYPGLAFSFPVLHKAWAPSKDFVSLLSSSSATLPATSMAVFAGDSWPAARPSLYSKPPANPRSLALLAGGKGKAPDEVELARVHGEGRIELVRRSSPPFWLVLSETTPQDLVAELGPPDAIYRKNDRRLSIHRARGSSTAESVASSDLMPGAGTGAAGLMDDSDLSDGADGEGGPSGAAQDAREYAAAECFYNYFHHGFDIFISQPTAVSPPSPTSPRREAHLSPSPLAHLTATKILFHANVPGSYPFNRHRRSRWTLEHVPCEPYTEPLNSEMRFADISGRLREVFRGTYASDEEAALQQRGMVLNRGWGDSPGSSCELLGGWEGEADGTGQGGRRKAGGAGVGDGDGGQDDSAAGLGDSVEQGLGNTELFGFPGLVFEVLKNGAVSCLTVV</sequence>
<dbReference type="InterPro" id="IPR005373">
    <property type="entry name" value="PHAF1"/>
</dbReference>
<gene>
    <name evidence="4" type="ORF">BDY21DRAFT_291636</name>
</gene>
<protein>
    <submittedName>
        <fullName evidence="4">Uncharacterized protein</fullName>
    </submittedName>
</protein>
<dbReference type="GO" id="GO:0043001">
    <property type="term" value="P:Golgi to plasma membrane protein transport"/>
    <property type="evidence" value="ECO:0007669"/>
    <property type="project" value="TreeGrafter"/>
</dbReference>
<dbReference type="PANTHER" id="PTHR13465">
    <property type="entry name" value="UPF0183 PROTEIN"/>
    <property type="match status" value="1"/>
</dbReference>
<dbReference type="AlphaFoldDB" id="A0A6A6NRH8"/>
<feature type="signal peptide" evidence="3">
    <location>
        <begin position="1"/>
        <end position="32"/>
    </location>
</feature>
<evidence type="ECO:0000256" key="2">
    <source>
        <dbReference type="SAM" id="MobiDB-lite"/>
    </source>
</evidence>
<dbReference type="InterPro" id="IPR039156">
    <property type="entry name" value="PHAF1/BROMI"/>
</dbReference>
<dbReference type="Proteomes" id="UP000799766">
    <property type="component" value="Unassembled WGS sequence"/>
</dbReference>
<feature type="chain" id="PRO_5025432787" evidence="3">
    <location>
        <begin position="33"/>
        <end position="549"/>
    </location>
</feature>
<dbReference type="Pfam" id="PF03676">
    <property type="entry name" value="PHAF1"/>
    <property type="match status" value="1"/>
</dbReference>
<feature type="region of interest" description="Disordered" evidence="2">
    <location>
        <begin position="478"/>
        <end position="517"/>
    </location>
</feature>